<comment type="subcellular location">
    <subcellularLocation>
        <location evidence="2">Nematocyst</location>
    </subcellularLocation>
    <subcellularLocation>
        <location evidence="1">Target cell membrane</location>
    </subcellularLocation>
</comment>
<dbReference type="PANTHER" id="PTHR40388:SF2">
    <property type="entry name" value="ACTINOPORIN-LIKE PROTEIN"/>
    <property type="match status" value="1"/>
</dbReference>
<dbReference type="Pfam" id="PF06369">
    <property type="entry name" value="Anemone_cytotox"/>
    <property type="match status" value="1"/>
</dbReference>
<evidence type="ECO:0000313" key="9">
    <source>
        <dbReference type="Proteomes" id="UP001591681"/>
    </source>
</evidence>
<dbReference type="InterPro" id="IPR015926">
    <property type="entry name" value="Cytolysin/lectin"/>
</dbReference>
<comment type="caution">
    <text evidence="8">The sequence shown here is derived from an EMBL/GenBank/DDBJ whole genome shotgun (WGS) entry which is preliminary data.</text>
</comment>
<dbReference type="Gene3D" id="2.60.270.20">
    <property type="entry name" value="Cytolysin/lectin"/>
    <property type="match status" value="1"/>
</dbReference>
<evidence type="ECO:0000256" key="5">
    <source>
        <dbReference type="ARBA" id="ARBA00022852"/>
    </source>
</evidence>
<keyword evidence="6" id="KW-1053">Target membrane</keyword>
<dbReference type="InterPro" id="IPR050677">
    <property type="entry name" value="Actinoporin_PFT"/>
</dbReference>
<accession>A0ABD1KQ72</accession>
<dbReference type="PANTHER" id="PTHR40388">
    <property type="entry name" value="BRYOPORIN"/>
    <property type="match status" value="1"/>
</dbReference>
<evidence type="ECO:0000256" key="6">
    <source>
        <dbReference type="ARBA" id="ARBA00023298"/>
    </source>
</evidence>
<comment type="similarity">
    <text evidence="3">Belongs to the actinoporin family. Sea anemone subfamily.</text>
</comment>
<dbReference type="GO" id="GO:0044218">
    <property type="term" value="C:other organism cell membrane"/>
    <property type="evidence" value="ECO:0007669"/>
    <property type="project" value="UniProtKB-KW"/>
</dbReference>
<keyword evidence="4" id="KW-1052">Target cell membrane</keyword>
<dbReference type="AlphaFoldDB" id="A0ABD1KQ72"/>
<keyword evidence="6" id="KW-0472">Membrane</keyword>
<reference evidence="8 9" key="1">
    <citation type="submission" date="2024-09" db="EMBL/GenBank/DDBJ databases">
        <title>A chromosome-level genome assembly of Gray's grenadier anchovy, Coilia grayii.</title>
        <authorList>
            <person name="Fu Z."/>
        </authorList>
    </citation>
    <scope>NUCLEOTIDE SEQUENCE [LARGE SCALE GENOMIC DNA]</scope>
    <source>
        <strain evidence="8">G4</strain>
        <tissue evidence="8">Muscle</tissue>
    </source>
</reference>
<keyword evidence="7" id="KW-0166">Nematocyst</keyword>
<evidence type="ECO:0000313" key="8">
    <source>
        <dbReference type="EMBL" id="KAL2101277.1"/>
    </source>
</evidence>
<dbReference type="EMBL" id="JBHFQA010000003">
    <property type="protein sequence ID" value="KAL2101277.1"/>
    <property type="molecule type" value="Genomic_DNA"/>
</dbReference>
<evidence type="ECO:0000256" key="3">
    <source>
        <dbReference type="ARBA" id="ARBA00008399"/>
    </source>
</evidence>
<keyword evidence="5" id="KW-0204">Cytolysis</keyword>
<name>A0ABD1KQ72_9TELE</name>
<evidence type="ECO:0008006" key="10">
    <source>
        <dbReference type="Google" id="ProtNLM"/>
    </source>
</evidence>
<evidence type="ECO:0000256" key="4">
    <source>
        <dbReference type="ARBA" id="ARBA00022537"/>
    </source>
</evidence>
<dbReference type="InterPro" id="IPR009104">
    <property type="entry name" value="Anemon_actinoporin-like"/>
</dbReference>
<dbReference type="Proteomes" id="UP001591681">
    <property type="component" value="Unassembled WGS sequence"/>
</dbReference>
<sequence length="270" mass="30414">MGHSTLKLELYDKKEAGAYAGLRATMSNKCHSTLKLELFEILKLCRSEKEEKNPPRRARCLTGVSGVQTRQGTQGHSHAHGKSMSETAEAVAADVGTRRNVTIEINNLTNNYCLLNPRVFLDSGETYNPPQPTVRPLKAEVCSFSKNKAKATGSVGVMTYDLFERSRNDYVETLAIMFSIPWDYNLYKNWFAVGIYPKGRACDEALYKEMYYDKKQKDFVREQANGSGIDYVGNHLDVRATMSPMGKAIMKVEVWDKLLVPGFNYAQQAQ</sequence>
<dbReference type="GO" id="GO:0031640">
    <property type="term" value="P:killing of cells of another organism"/>
    <property type="evidence" value="ECO:0007669"/>
    <property type="project" value="UniProtKB-KW"/>
</dbReference>
<evidence type="ECO:0000256" key="7">
    <source>
        <dbReference type="ARBA" id="ARBA00023331"/>
    </source>
</evidence>
<protein>
    <recommendedName>
        <fullName evidence="10">Actinoporin</fullName>
    </recommendedName>
</protein>
<evidence type="ECO:0000256" key="2">
    <source>
        <dbReference type="ARBA" id="ARBA00004532"/>
    </source>
</evidence>
<organism evidence="8 9">
    <name type="scientific">Coilia grayii</name>
    <name type="common">Gray's grenadier anchovy</name>
    <dbReference type="NCBI Taxonomy" id="363190"/>
    <lineage>
        <taxon>Eukaryota</taxon>
        <taxon>Metazoa</taxon>
        <taxon>Chordata</taxon>
        <taxon>Craniata</taxon>
        <taxon>Vertebrata</taxon>
        <taxon>Euteleostomi</taxon>
        <taxon>Actinopterygii</taxon>
        <taxon>Neopterygii</taxon>
        <taxon>Teleostei</taxon>
        <taxon>Clupei</taxon>
        <taxon>Clupeiformes</taxon>
        <taxon>Clupeoidei</taxon>
        <taxon>Engraulidae</taxon>
        <taxon>Coilinae</taxon>
        <taxon>Coilia</taxon>
    </lineage>
</organism>
<proteinExistence type="inferred from homology"/>
<dbReference type="SUPFAM" id="SSF63724">
    <property type="entry name" value="Cytolysin/lectin"/>
    <property type="match status" value="1"/>
</dbReference>
<dbReference type="FunFam" id="2.60.270.20:FF:000001">
    <property type="entry name" value="DELTA-actitoxin-Afr1a"/>
    <property type="match status" value="1"/>
</dbReference>
<evidence type="ECO:0000256" key="1">
    <source>
        <dbReference type="ARBA" id="ARBA00004175"/>
    </source>
</evidence>
<dbReference type="GO" id="GO:0042151">
    <property type="term" value="C:nematocyst"/>
    <property type="evidence" value="ECO:0007669"/>
    <property type="project" value="UniProtKB-SubCell"/>
</dbReference>
<keyword evidence="9" id="KW-1185">Reference proteome</keyword>
<gene>
    <name evidence="8" type="ORF">ACEWY4_003038</name>
</gene>